<comment type="similarity">
    <text evidence="1">Belongs to the protein kinase superfamily. ADCK protein kinase family.</text>
</comment>
<keyword evidence="2" id="KW-1133">Transmembrane helix</keyword>
<feature type="domain" description="ABC1 atypical kinase-like" evidence="3">
    <location>
        <begin position="99"/>
        <end position="343"/>
    </location>
</feature>
<feature type="transmembrane region" description="Helical" evidence="2">
    <location>
        <begin position="503"/>
        <end position="522"/>
    </location>
</feature>
<keyword evidence="4" id="KW-0830">Ubiquinone</keyword>
<accession>A0A1W0CTI3</accession>
<organism evidence="4 5">
    <name type="scientific">Chromobacterium haemolyticum</name>
    <dbReference type="NCBI Taxonomy" id="394935"/>
    <lineage>
        <taxon>Bacteria</taxon>
        <taxon>Pseudomonadati</taxon>
        <taxon>Pseudomonadota</taxon>
        <taxon>Betaproteobacteria</taxon>
        <taxon>Neisseriales</taxon>
        <taxon>Chromobacteriaceae</taxon>
        <taxon>Chromobacterium</taxon>
    </lineage>
</organism>
<keyword evidence="2" id="KW-0472">Membrane</keyword>
<name>A0A1W0CTI3_9NEIS</name>
<dbReference type="EMBL" id="MUKV01000017">
    <property type="protein sequence ID" value="OQS38075.1"/>
    <property type="molecule type" value="Genomic_DNA"/>
</dbReference>
<dbReference type="RefSeq" id="WP_043634544.1">
    <property type="nucleotide sequence ID" value="NZ_MUKV01000017.1"/>
</dbReference>
<dbReference type="PANTHER" id="PTHR10566">
    <property type="entry name" value="CHAPERONE-ACTIVITY OF BC1 COMPLEX CABC1 -RELATED"/>
    <property type="match status" value="1"/>
</dbReference>
<dbReference type="AlphaFoldDB" id="A0A1W0CTI3"/>
<dbReference type="CDD" id="cd05121">
    <property type="entry name" value="ABC1_ADCK3-like"/>
    <property type="match status" value="1"/>
</dbReference>
<evidence type="ECO:0000313" key="5">
    <source>
        <dbReference type="Proteomes" id="UP000192721"/>
    </source>
</evidence>
<keyword evidence="2" id="KW-0812">Transmembrane</keyword>
<proteinExistence type="inferred from homology"/>
<dbReference type="SUPFAM" id="SSF56112">
    <property type="entry name" value="Protein kinase-like (PK-like)"/>
    <property type="match status" value="1"/>
</dbReference>
<evidence type="ECO:0000256" key="2">
    <source>
        <dbReference type="SAM" id="Phobius"/>
    </source>
</evidence>
<evidence type="ECO:0000256" key="1">
    <source>
        <dbReference type="ARBA" id="ARBA00009670"/>
    </source>
</evidence>
<comment type="caution">
    <text evidence="4">The sequence shown here is derived from an EMBL/GenBank/DDBJ whole genome shotgun (WGS) entry which is preliminary data.</text>
</comment>
<dbReference type="PANTHER" id="PTHR10566:SF113">
    <property type="entry name" value="PROTEIN ACTIVITY OF BC1 COMPLEX KINASE 7, CHLOROPLASTIC"/>
    <property type="match status" value="1"/>
</dbReference>
<reference evidence="4 5" key="1">
    <citation type="submission" date="2017-02" db="EMBL/GenBank/DDBJ databases">
        <title>Chromobacterium haemolyticum H5244.</title>
        <authorList>
            <person name="Gulvik C.A."/>
        </authorList>
    </citation>
    <scope>NUCLEOTIDE SEQUENCE [LARGE SCALE GENOMIC DNA]</scope>
    <source>
        <strain evidence="4 5">H5244</strain>
    </source>
</reference>
<gene>
    <name evidence="4" type="ORF">B0T45_13845</name>
</gene>
<dbReference type="Pfam" id="PF03109">
    <property type="entry name" value="ABC1"/>
    <property type="match status" value="1"/>
</dbReference>
<sequence length="560" mass="62940">MLRETLIAMRDLPRLKEISGILIRHGLGEFAQRLKLPRAVEKAGQWLNLNLPEPENRPPTPVRVRLAFEELGPTFIKLGQILSTRVDVFPPDWIAEFEKLQNKVPPVRPEAVRRLVKAALGDEPETVFAHFDLNPIGSASIAQVHRATLHDGTDVAVKLRRPGIVEKVEADLRILNHLAGLLELEFPDVRRFQPVEIVGQFARSLKREMDLAVEARNSERFARDFADDPEVRVPKVYWDYTNAAVNVQDYIAGVPAARLEQLADSGLDPVLLAQRGADAVLKMILIHGFFHADPHPGNVFFLPEHRIAFIDFGMVGRISHGRRDEIVDLLAAVANRDEAGIIDVLIEWTGNTPVNERQFAHDVGEFLFQYEHVPLKGINISQLIADIMALIRDHSILLPPDMAMLFKALITLEGLGRQLDPDFQLIAHITPFVRELSIARYHPAALLKRGRHSLGEALAMLSSLPRDLMRMGKDMRHGKFRVNLDLQRLDSFGRQLDRSANRLTMGIVTGCLIIGSSIVMTVNAGPKLFGLPFFGFVGFMLAMFNSVWLVWAIWRSGKDL</sequence>
<evidence type="ECO:0000259" key="3">
    <source>
        <dbReference type="Pfam" id="PF03109"/>
    </source>
</evidence>
<dbReference type="InterPro" id="IPR004147">
    <property type="entry name" value="ABC1_dom"/>
</dbReference>
<protein>
    <submittedName>
        <fullName evidence="4">Ubiquinone biosynthesis protein UbiB</fullName>
    </submittedName>
</protein>
<dbReference type="InterPro" id="IPR050154">
    <property type="entry name" value="UbiB_kinase"/>
</dbReference>
<evidence type="ECO:0000313" key="4">
    <source>
        <dbReference type="EMBL" id="OQS38075.1"/>
    </source>
</evidence>
<feature type="transmembrane region" description="Helical" evidence="2">
    <location>
        <begin position="528"/>
        <end position="554"/>
    </location>
</feature>
<dbReference type="Proteomes" id="UP000192721">
    <property type="component" value="Unassembled WGS sequence"/>
</dbReference>
<dbReference type="InterPro" id="IPR011009">
    <property type="entry name" value="Kinase-like_dom_sf"/>
</dbReference>